<sequence length="190" mass="20584">MLQKLLMYTKALRSCVHLRYSLANFICFFLPKFFSGLIRAKIYRVAGFDIGKGSFIMGNVELLSGNPDFYKNLKIGSSTLISTNVTINLDDKVVIEDYVTLSPFVRIYTGTHTIGNSGHRCNKPLYKPVTIGRGSWIALGAIILPGVTIGRGCVVAAGSVVTKDVPPDSFVAGVPAEVKKVLTNSLPVSI</sequence>
<dbReference type="CDD" id="cd04647">
    <property type="entry name" value="LbH_MAT_like"/>
    <property type="match status" value="1"/>
</dbReference>
<dbReference type="EMBL" id="JACATZ010000001">
    <property type="protein sequence ID" value="NWJ44291.1"/>
    <property type="molecule type" value="Genomic_DNA"/>
</dbReference>
<dbReference type="PANTHER" id="PTHR23416:SF23">
    <property type="entry name" value="ACETYLTRANSFERASE C18B11.09C-RELATED"/>
    <property type="match status" value="1"/>
</dbReference>
<evidence type="ECO:0000256" key="1">
    <source>
        <dbReference type="ARBA" id="ARBA00007274"/>
    </source>
</evidence>
<dbReference type="PANTHER" id="PTHR23416">
    <property type="entry name" value="SIALIC ACID SYNTHASE-RELATED"/>
    <property type="match status" value="1"/>
</dbReference>
<dbReference type="Pfam" id="PF00132">
    <property type="entry name" value="Hexapep"/>
    <property type="match status" value="1"/>
</dbReference>
<dbReference type="InterPro" id="IPR051159">
    <property type="entry name" value="Hexapeptide_acetyltransf"/>
</dbReference>
<comment type="caution">
    <text evidence="3">The sequence shown here is derived from an EMBL/GenBank/DDBJ whole genome shotgun (WGS) entry which is preliminary data.</text>
</comment>
<name>A0A8T7LZA3_9CHLR</name>
<dbReference type="SUPFAM" id="SSF51161">
    <property type="entry name" value="Trimeric LpxA-like enzymes"/>
    <property type="match status" value="1"/>
</dbReference>
<organism evidence="3 4">
    <name type="scientific">Candidatus Chlorohelix allophototropha</name>
    <dbReference type="NCBI Taxonomy" id="3003348"/>
    <lineage>
        <taxon>Bacteria</taxon>
        <taxon>Bacillati</taxon>
        <taxon>Chloroflexota</taxon>
        <taxon>Chloroflexia</taxon>
        <taxon>Candidatus Chloroheliales</taxon>
        <taxon>Candidatus Chloroheliaceae</taxon>
        <taxon>Candidatus Chlorohelix</taxon>
    </lineage>
</organism>
<protein>
    <submittedName>
        <fullName evidence="3">Acyltransferase</fullName>
    </submittedName>
</protein>
<dbReference type="Gene3D" id="2.160.10.10">
    <property type="entry name" value="Hexapeptide repeat proteins"/>
    <property type="match status" value="1"/>
</dbReference>
<evidence type="ECO:0000313" key="4">
    <source>
        <dbReference type="Proteomes" id="UP000521676"/>
    </source>
</evidence>
<keyword evidence="3" id="KW-0012">Acyltransferase</keyword>
<reference evidence="3 4" key="1">
    <citation type="submission" date="2020-06" db="EMBL/GenBank/DDBJ databases">
        <title>Anoxygenic phototrophic Chloroflexota member uses a Type I reaction center.</title>
        <authorList>
            <person name="Tsuji J.M."/>
            <person name="Shaw N.A."/>
            <person name="Nagashima S."/>
            <person name="Venkiteswaran J."/>
            <person name="Schiff S.L."/>
            <person name="Hanada S."/>
            <person name="Tank M."/>
            <person name="Neufeld J.D."/>
        </authorList>
    </citation>
    <scope>NUCLEOTIDE SEQUENCE [LARGE SCALE GENOMIC DNA]</scope>
    <source>
        <strain evidence="3">L227-S17</strain>
    </source>
</reference>
<dbReference type="GO" id="GO:0008374">
    <property type="term" value="F:O-acyltransferase activity"/>
    <property type="evidence" value="ECO:0007669"/>
    <property type="project" value="TreeGrafter"/>
</dbReference>
<proteinExistence type="inferred from homology"/>
<evidence type="ECO:0000313" key="3">
    <source>
        <dbReference type="EMBL" id="NWJ44291.1"/>
    </source>
</evidence>
<dbReference type="Proteomes" id="UP000521676">
    <property type="component" value="Unassembled WGS sequence"/>
</dbReference>
<comment type="similarity">
    <text evidence="1">Belongs to the transferase hexapeptide repeat family.</text>
</comment>
<dbReference type="InterPro" id="IPR011004">
    <property type="entry name" value="Trimer_LpxA-like_sf"/>
</dbReference>
<accession>A0A8T7LZA3</accession>
<dbReference type="GO" id="GO:0005829">
    <property type="term" value="C:cytosol"/>
    <property type="evidence" value="ECO:0007669"/>
    <property type="project" value="TreeGrafter"/>
</dbReference>
<dbReference type="AlphaFoldDB" id="A0A8T7LZA3"/>
<evidence type="ECO:0000256" key="2">
    <source>
        <dbReference type="ARBA" id="ARBA00022679"/>
    </source>
</evidence>
<keyword evidence="2" id="KW-0808">Transferase</keyword>
<gene>
    <name evidence="3" type="ORF">HXX08_00285</name>
</gene>
<dbReference type="InterPro" id="IPR001451">
    <property type="entry name" value="Hexapep"/>
</dbReference>